<evidence type="ECO:0000313" key="9">
    <source>
        <dbReference type="EMBL" id="STQ79733.1"/>
    </source>
</evidence>
<dbReference type="Pfam" id="PF00860">
    <property type="entry name" value="Xan_ur_permease"/>
    <property type="match status" value="1"/>
</dbReference>
<evidence type="ECO:0000256" key="6">
    <source>
        <dbReference type="ARBA" id="ARBA00023136"/>
    </source>
</evidence>
<evidence type="ECO:0000256" key="4">
    <source>
        <dbReference type="ARBA" id="ARBA00022692"/>
    </source>
</evidence>
<evidence type="ECO:0000313" key="10">
    <source>
        <dbReference type="Proteomes" id="UP000254821"/>
    </source>
</evidence>
<dbReference type="PANTHER" id="PTHR42810">
    <property type="entry name" value="PURINE PERMEASE C1399.01C-RELATED"/>
    <property type="match status" value="1"/>
</dbReference>
<reference evidence="9 10" key="1">
    <citation type="submission" date="2018-06" db="EMBL/GenBank/DDBJ databases">
        <authorList>
            <consortium name="Pathogen Informatics"/>
            <person name="Doyle S."/>
        </authorList>
    </citation>
    <scope>NUCLEOTIDE SEQUENCE [LARGE SCALE GENOMIC DNA]</scope>
    <source>
        <strain evidence="9 10">NCTC8105</strain>
    </source>
</reference>
<keyword evidence="3" id="KW-0813">Transport</keyword>
<sequence>MKAINHIENYLQESQTSPQKKTDVDPVDEILPLGQMLVYGFQHVLVMYAGAIAVPLIIGKAVGFTPEQIIFLISTDLFICGCGTIL</sequence>
<accession>A0A377PK85</accession>
<dbReference type="GO" id="GO:0042907">
    <property type="term" value="F:xanthine transmembrane transporter activity"/>
    <property type="evidence" value="ECO:0007669"/>
    <property type="project" value="TreeGrafter"/>
</dbReference>
<organism evidence="9 10">
    <name type="scientific">Hafnia alvei</name>
    <dbReference type="NCBI Taxonomy" id="569"/>
    <lineage>
        <taxon>Bacteria</taxon>
        <taxon>Pseudomonadati</taxon>
        <taxon>Pseudomonadota</taxon>
        <taxon>Gammaproteobacteria</taxon>
        <taxon>Enterobacterales</taxon>
        <taxon>Hafniaceae</taxon>
        <taxon>Hafnia</taxon>
    </lineage>
</organism>
<dbReference type="GO" id="GO:0005886">
    <property type="term" value="C:plasma membrane"/>
    <property type="evidence" value="ECO:0007669"/>
    <property type="project" value="TreeGrafter"/>
</dbReference>
<dbReference type="PANTHER" id="PTHR42810:SF4">
    <property type="entry name" value="URIC ACID TRANSPORTER UACT"/>
    <property type="match status" value="1"/>
</dbReference>
<dbReference type="InterPro" id="IPR006043">
    <property type="entry name" value="NCS2"/>
</dbReference>
<evidence type="ECO:0000256" key="3">
    <source>
        <dbReference type="ARBA" id="ARBA00022448"/>
    </source>
</evidence>
<keyword evidence="6 8" id="KW-0472">Membrane</keyword>
<dbReference type="AlphaFoldDB" id="A0A377PK85"/>
<evidence type="ECO:0000256" key="8">
    <source>
        <dbReference type="SAM" id="Phobius"/>
    </source>
</evidence>
<proteinExistence type="inferred from homology"/>
<comment type="subcellular location">
    <subcellularLocation>
        <location evidence="1">Membrane</location>
        <topology evidence="1">Multi-pass membrane protein</topology>
    </subcellularLocation>
</comment>
<keyword evidence="5 8" id="KW-1133">Transmembrane helix</keyword>
<comment type="similarity">
    <text evidence="2">Belongs to the nucleobase:cation symporter-2 (NCS2) (TC 2.A.40) family.</text>
</comment>
<gene>
    <name evidence="9" type="primary">ygfU_2</name>
    <name evidence="9" type="ORF">NCTC8105_01829</name>
</gene>
<keyword evidence="4 8" id="KW-0812">Transmembrane</keyword>
<dbReference type="EMBL" id="UGHP01000001">
    <property type="protein sequence ID" value="STQ79733.1"/>
    <property type="molecule type" value="Genomic_DNA"/>
</dbReference>
<evidence type="ECO:0000256" key="1">
    <source>
        <dbReference type="ARBA" id="ARBA00004141"/>
    </source>
</evidence>
<feature type="region of interest" description="Disordered" evidence="7">
    <location>
        <begin position="1"/>
        <end position="23"/>
    </location>
</feature>
<evidence type="ECO:0000256" key="5">
    <source>
        <dbReference type="ARBA" id="ARBA00022989"/>
    </source>
</evidence>
<name>A0A377PK85_HAFAL</name>
<dbReference type="Proteomes" id="UP000254821">
    <property type="component" value="Unassembled WGS sequence"/>
</dbReference>
<evidence type="ECO:0000256" key="2">
    <source>
        <dbReference type="ARBA" id="ARBA00008821"/>
    </source>
</evidence>
<feature type="transmembrane region" description="Helical" evidence="8">
    <location>
        <begin position="36"/>
        <end position="58"/>
    </location>
</feature>
<protein>
    <submittedName>
        <fullName evidence="9">Purine permease ygfU</fullName>
    </submittedName>
</protein>
<evidence type="ECO:0000256" key="7">
    <source>
        <dbReference type="SAM" id="MobiDB-lite"/>
    </source>
</evidence>